<evidence type="ECO:0000259" key="2">
    <source>
        <dbReference type="Pfam" id="PF17389"/>
    </source>
</evidence>
<dbReference type="Proteomes" id="UP000500882">
    <property type="component" value="Chromosome"/>
</dbReference>
<proteinExistence type="predicted"/>
<dbReference type="EMBL" id="AP022660">
    <property type="protein sequence ID" value="BCA48696.1"/>
    <property type="molecule type" value="Genomic_DNA"/>
</dbReference>
<evidence type="ECO:0000259" key="3">
    <source>
        <dbReference type="Pfam" id="PF21209"/>
    </source>
</evidence>
<dbReference type="Gene3D" id="1.50.10.10">
    <property type="match status" value="1"/>
</dbReference>
<evidence type="ECO:0000313" key="5">
    <source>
        <dbReference type="Proteomes" id="UP000500882"/>
    </source>
</evidence>
<dbReference type="InterPro" id="IPR008928">
    <property type="entry name" value="6-hairpin_glycosidase_sf"/>
</dbReference>
<dbReference type="InterPro" id="IPR048932">
    <property type="entry name" value="Rhamnosid-like_N_bacteroidetes"/>
</dbReference>
<dbReference type="SUPFAM" id="SSF48208">
    <property type="entry name" value="Six-hairpin glycosidases"/>
    <property type="match status" value="1"/>
</dbReference>
<feature type="domain" description="Alpha-L-rhamnosidase six-hairpin glycosidase" evidence="2">
    <location>
        <begin position="320"/>
        <end position="559"/>
    </location>
</feature>
<feature type="domain" description="Alpha-rhamnosidase-like N-terminal" evidence="3">
    <location>
        <begin position="91"/>
        <end position="295"/>
    </location>
</feature>
<name>A0A679HCI8_BACT4</name>
<dbReference type="AlphaFoldDB" id="A0A679HCI8"/>
<accession>A0A679HCI8</accession>
<protein>
    <submittedName>
        <fullName evidence="4">Alpha-rhamnosidase</fullName>
    </submittedName>
</protein>
<dbReference type="InterPro" id="IPR035396">
    <property type="entry name" value="Bac_rhamnosid6H"/>
</dbReference>
<dbReference type="RefSeq" id="WP_172556488.1">
    <property type="nucleotide sequence ID" value="NZ_AP022660.1"/>
</dbReference>
<dbReference type="Pfam" id="PF17389">
    <property type="entry name" value="Bac_rhamnosid6H"/>
    <property type="match status" value="1"/>
</dbReference>
<feature type="signal peptide" evidence="1">
    <location>
        <begin position="1"/>
        <end position="24"/>
    </location>
</feature>
<feature type="chain" id="PRO_5025517667" evidence="1">
    <location>
        <begin position="25"/>
        <end position="733"/>
    </location>
</feature>
<keyword evidence="1" id="KW-0732">Signal</keyword>
<dbReference type="PANTHER" id="PTHR34987:SF4">
    <property type="entry name" value="ALPHA-L-RHAMNOSIDASE C-TERMINAL DOMAIN-CONTAINING PROTEIN"/>
    <property type="match status" value="1"/>
</dbReference>
<dbReference type="Gene3D" id="2.60.420.10">
    <property type="entry name" value="Maltose phosphorylase, domain 3"/>
    <property type="match status" value="1"/>
</dbReference>
<sequence length="733" mass="83541">MNLKLKFILVYLSLYASSYTTIQAQNIQYDPLLDPAVEIPDTPVRNGNGEYIWYPGQLSAHLQQKRLKESEKRCVNVGYPGKFYAPVYHASFCKEVNLPAETLMEWTSTGKVKVSVNGKEAGNSDKSSLTLPKGKSTLLFKVETDNDLPAIKVSFNGEVSTDHWKASMDGTEWNIAETSPVFGTAGRMPLDDPETEVTIHPVSILPIRNATVENQKIKIQKNGYILVDFFHIEVGKVSFIAKGEGKLTAFVGESPEEALNENTKLFEQYPIESYSLTEGEQQIILPERAVRYLKIFSDKGCEISAVKFKAKIWPVDFLMSFECNDERMNNIWNASVASLHTSTHGFYLDGIKRDYLPWSMDAVLSTFAGDYLFGDEQVSRNSLSVAMLPLNPQKTDLGIPDYPLHALIGFNHYYQRYGDFNTILSYRDRIEQLLKLYETLQDERGFISANVGVSWGFVPGWATRRGPDKKGTPTYAQIMLYYNYQIGADFSEKWGDKKSAKYYRMKAEALKKSIIKHFWNEEQGLFINGYTKDGKLDTVISHHAQYWAILAGIFPKERYDHLFEVLPTIPYYHDYVSYEKGYEFLAYSKAGKVREMWNFLFTVFGDWLAQGHTRFPENFSYKKSKDEQLIFYKRPYGLSLCHGANGVPGVVAVLNGIAGFSQSPTQPNHYTIRPELMDLEWANIEFPVKEGKIKLKLSKEGKNQIEIPDGCKVDFINQNKVKKTFTKKGSYSM</sequence>
<evidence type="ECO:0000313" key="4">
    <source>
        <dbReference type="EMBL" id="BCA48696.1"/>
    </source>
</evidence>
<reference evidence="4 5" key="1">
    <citation type="submission" date="2020-02" db="EMBL/GenBank/DDBJ databases">
        <title>Whole-genome sequencing and comparative analysis of the genomes of Bacteroides thetaiotaomicron and Escherichia coli isolated from a healthy resident in Vietnam.</title>
        <authorList>
            <person name="Mohsin M."/>
            <person name="Tanaka K."/>
            <person name="Kawahara R."/>
            <person name="Kondo S."/>
            <person name="Noguchi H."/>
            <person name="Motooka D."/>
            <person name="Nakamura S."/>
            <person name="Khong D.T."/>
            <person name="Nguyen T.N."/>
            <person name="Tran H.T."/>
            <person name="Yamamoto Y."/>
        </authorList>
    </citation>
    <scope>NUCLEOTIDE SEQUENCE [LARGE SCALE GENOMIC DNA]</scope>
    <source>
        <strain evidence="4 5">F9-2</strain>
    </source>
</reference>
<gene>
    <name evidence="4" type="ORF">BatF92_06380</name>
</gene>
<evidence type="ECO:0000256" key="1">
    <source>
        <dbReference type="SAM" id="SignalP"/>
    </source>
</evidence>
<dbReference type="Gene3D" id="2.60.120.260">
    <property type="entry name" value="Galactose-binding domain-like"/>
    <property type="match status" value="2"/>
</dbReference>
<dbReference type="InterPro" id="IPR012341">
    <property type="entry name" value="6hp_glycosidase-like_sf"/>
</dbReference>
<dbReference type="PANTHER" id="PTHR34987">
    <property type="entry name" value="C, PUTATIVE (AFU_ORTHOLOGUE AFUA_3G02880)-RELATED"/>
    <property type="match status" value="1"/>
</dbReference>
<dbReference type="Pfam" id="PF21209">
    <property type="entry name" value="Bac_rhamnosid-like_N"/>
    <property type="match status" value="1"/>
</dbReference>
<dbReference type="GO" id="GO:0005975">
    <property type="term" value="P:carbohydrate metabolic process"/>
    <property type="evidence" value="ECO:0007669"/>
    <property type="project" value="InterPro"/>
</dbReference>
<organism evidence="4 5">
    <name type="scientific">Bacteroides thetaiotaomicron</name>
    <dbReference type="NCBI Taxonomy" id="818"/>
    <lineage>
        <taxon>Bacteria</taxon>
        <taxon>Pseudomonadati</taxon>
        <taxon>Bacteroidota</taxon>
        <taxon>Bacteroidia</taxon>
        <taxon>Bacteroidales</taxon>
        <taxon>Bacteroidaceae</taxon>
        <taxon>Bacteroides</taxon>
    </lineage>
</organism>